<dbReference type="AlphaFoldDB" id="A0A261ESF1"/>
<evidence type="ECO:0000259" key="4">
    <source>
        <dbReference type="Pfam" id="PF21302"/>
    </source>
</evidence>
<feature type="binding site" evidence="1">
    <location>
        <position position="69"/>
    </location>
    <ligand>
        <name>Zn(2+)</name>
        <dbReference type="ChEBI" id="CHEBI:29105"/>
    </ligand>
</feature>
<dbReference type="PIRSF" id="PIRSF018249">
    <property type="entry name" value="MyrA_prd"/>
    <property type="match status" value="1"/>
</dbReference>
<evidence type="ECO:0000313" key="6">
    <source>
        <dbReference type="Proteomes" id="UP000216725"/>
    </source>
</evidence>
<keyword evidence="1" id="KW-0479">Metal-binding</keyword>
<dbReference type="InterPro" id="IPR052939">
    <property type="entry name" value="23S_rRNA_MeTrnsfrase_RlmA"/>
</dbReference>
<accession>A0A261ESF1</accession>
<dbReference type="OrthoDB" id="108476at2"/>
<keyword evidence="6" id="KW-1185">Reference proteome</keyword>
<keyword evidence="2" id="KW-0949">S-adenosyl-L-methionine</keyword>
<feature type="binding site" evidence="2">
    <location>
        <begin position="141"/>
        <end position="142"/>
    </location>
    <ligand>
        <name>S-adenosyl-L-methionine</name>
        <dbReference type="ChEBI" id="CHEBI:59789"/>
    </ligand>
</feature>
<keyword evidence="5" id="KW-0489">Methyltransferase</keyword>
<dbReference type="Proteomes" id="UP000216725">
    <property type="component" value="Unassembled WGS sequence"/>
</dbReference>
<dbReference type="PANTHER" id="PTHR43460">
    <property type="entry name" value="METHYLTRANSFERASE"/>
    <property type="match status" value="1"/>
</dbReference>
<dbReference type="GO" id="GO:0046872">
    <property type="term" value="F:metal ion binding"/>
    <property type="evidence" value="ECO:0007669"/>
    <property type="project" value="UniProtKB-KW"/>
</dbReference>
<evidence type="ECO:0000313" key="5">
    <source>
        <dbReference type="EMBL" id="OZG49784.1"/>
    </source>
</evidence>
<evidence type="ECO:0000256" key="2">
    <source>
        <dbReference type="PIRSR" id="PIRSR018249-2"/>
    </source>
</evidence>
<dbReference type="RefSeq" id="WP_094661385.1">
    <property type="nucleotide sequence ID" value="NZ_MWWR01000018.1"/>
</dbReference>
<dbReference type="CDD" id="cd02440">
    <property type="entry name" value="AdoMet_MTases"/>
    <property type="match status" value="1"/>
</dbReference>
<organism evidence="5 6">
    <name type="scientific">Pseudoscardovia radai</name>
    <dbReference type="NCBI Taxonomy" id="987066"/>
    <lineage>
        <taxon>Bacteria</taxon>
        <taxon>Bacillati</taxon>
        <taxon>Actinomycetota</taxon>
        <taxon>Actinomycetes</taxon>
        <taxon>Bifidobacteriales</taxon>
        <taxon>Bifidobacteriaceae</taxon>
        <taxon>Pseudoscardovia</taxon>
    </lineage>
</organism>
<comment type="caution">
    <text evidence="5">The sequence shown here is derived from an EMBL/GenBank/DDBJ whole genome shotgun (WGS) entry which is preliminary data.</text>
</comment>
<dbReference type="GO" id="GO:0008168">
    <property type="term" value="F:methyltransferase activity"/>
    <property type="evidence" value="ECO:0007669"/>
    <property type="project" value="UniProtKB-KW"/>
</dbReference>
<feature type="binding site" evidence="2">
    <location>
        <position position="108"/>
    </location>
    <ligand>
        <name>S-adenosyl-L-methionine</name>
        <dbReference type="ChEBI" id="CHEBI:59789"/>
    </ligand>
</feature>
<reference evidence="5 6" key="1">
    <citation type="journal article" date="2017" name="BMC Genomics">
        <title>Comparative genomic and phylogenomic analyses of the Bifidobacteriaceae family.</title>
        <authorList>
            <person name="Lugli G.A."/>
            <person name="Milani C."/>
            <person name="Turroni F."/>
            <person name="Duranti S."/>
            <person name="Mancabelli L."/>
            <person name="Mangifesta M."/>
            <person name="Ferrario C."/>
            <person name="Modesto M."/>
            <person name="Mattarelli P."/>
            <person name="Jiri K."/>
            <person name="van Sinderen D."/>
            <person name="Ventura M."/>
        </authorList>
    </citation>
    <scope>NUCLEOTIDE SEQUENCE [LARGE SCALE GENOMIC DNA]</scope>
    <source>
        <strain evidence="5 6">DSM 24742</strain>
    </source>
</reference>
<dbReference type="InterPro" id="IPR048647">
    <property type="entry name" value="RlmA_N"/>
</dbReference>
<feature type="binding site" evidence="2">
    <location>
        <position position="232"/>
    </location>
    <ligand>
        <name>S-adenosyl-L-methionine</name>
        <dbReference type="ChEBI" id="CHEBI:59789"/>
    </ligand>
</feature>
<keyword evidence="5" id="KW-0808">Transferase</keyword>
<dbReference type="GO" id="GO:0032259">
    <property type="term" value="P:methylation"/>
    <property type="evidence" value="ECO:0007669"/>
    <property type="project" value="UniProtKB-KW"/>
</dbReference>
<sequence length="315" mass="33571">MSMAGIAKYERAAGLFRCPVCARRAQADAAQADAAMADGAQADTSQSDTAQPGTALVVDGSCLRCAAGHTFDIARRGLVNFIPGQKPLAGYDAAFFASRREFLQWGYYAHVRQTIVERLEALRADGLLPDAPVILDAGCGEGYYARGIGEALTGAGVDATMIGADIAKDAVRLAATGGGPQLWAVCDVANLPIADAALDCVLNIFTPANYAEFRRVLRPGGIVIKAIPGPDHLRELRERLGEADHSESDVVSIFRSRLEPLARIRATRTLDVPSDRMHTLLGMTPLTFALDDARLEGLEVPRITIDAELLVGRSV</sequence>
<dbReference type="PANTHER" id="PTHR43460:SF1">
    <property type="entry name" value="METHYLTRANSFERASE TYPE 11 DOMAIN-CONTAINING PROTEIN"/>
    <property type="match status" value="1"/>
</dbReference>
<dbReference type="InterPro" id="IPR029063">
    <property type="entry name" value="SAM-dependent_MTases_sf"/>
</dbReference>
<proteinExistence type="predicted"/>
<keyword evidence="1" id="KW-0862">Zinc</keyword>
<evidence type="ECO:0000259" key="3">
    <source>
        <dbReference type="Pfam" id="PF13649"/>
    </source>
</evidence>
<name>A0A261ESF1_9BIFI</name>
<feature type="domain" description="23S rRNA (guanine(745)-N(1))-methyltransferase N-terminal" evidence="4">
    <location>
        <begin position="55"/>
        <end position="86"/>
    </location>
</feature>
<dbReference type="InterPro" id="IPR041698">
    <property type="entry name" value="Methyltransf_25"/>
</dbReference>
<dbReference type="Gene3D" id="3.40.50.150">
    <property type="entry name" value="Vaccinia Virus protein VP39"/>
    <property type="match status" value="1"/>
</dbReference>
<dbReference type="Pfam" id="PF13649">
    <property type="entry name" value="Methyltransf_25"/>
    <property type="match status" value="1"/>
</dbReference>
<dbReference type="InterPro" id="IPR016718">
    <property type="entry name" value="rRNA_m1G-MeTrfase_A_prd"/>
</dbReference>
<evidence type="ECO:0000256" key="1">
    <source>
        <dbReference type="PIRSR" id="PIRSR018249-1"/>
    </source>
</evidence>
<feature type="binding site" evidence="1">
    <location>
        <position position="65"/>
    </location>
    <ligand>
        <name>Zn(2+)</name>
        <dbReference type="ChEBI" id="CHEBI:29105"/>
    </ligand>
</feature>
<dbReference type="EMBL" id="MWWR01000018">
    <property type="protein sequence ID" value="OZG49784.1"/>
    <property type="molecule type" value="Genomic_DNA"/>
</dbReference>
<gene>
    <name evidence="5" type="ORF">PSRA_1589</name>
</gene>
<protein>
    <submittedName>
        <fullName evidence="5">rRNA (Guanine-N1)-methyltransferase</fullName>
    </submittedName>
</protein>
<feature type="domain" description="Methyltransferase" evidence="3">
    <location>
        <begin position="134"/>
        <end position="221"/>
    </location>
</feature>
<dbReference type="Pfam" id="PF21302">
    <property type="entry name" value="Zn_ribbon_RlmA"/>
    <property type="match status" value="1"/>
</dbReference>
<dbReference type="SUPFAM" id="SSF53335">
    <property type="entry name" value="S-adenosyl-L-methionine-dependent methyltransferases"/>
    <property type="match status" value="1"/>
</dbReference>